<gene>
    <name evidence="1" type="ORF">CPT03_12860</name>
</gene>
<dbReference type="OrthoDB" id="750652at2"/>
<dbReference type="AlphaFoldDB" id="A0A2D1U6R7"/>
<dbReference type="KEGG" id="pgs:CPT03_12860"/>
<keyword evidence="2" id="KW-1185">Reference proteome</keyword>
<evidence type="ECO:0000313" key="1">
    <source>
        <dbReference type="EMBL" id="ATP57299.1"/>
    </source>
</evidence>
<reference evidence="1 2" key="1">
    <citation type="submission" date="2017-10" db="EMBL/GenBank/DDBJ databases">
        <title>Whole genome of Pedobacter ginsengisoli T01R-27 isolated from tomato rhizosphere.</title>
        <authorList>
            <person name="Weon H.-Y."/>
            <person name="Lee S.A."/>
            <person name="Sang M.K."/>
            <person name="Song J."/>
        </authorList>
    </citation>
    <scope>NUCLEOTIDE SEQUENCE [LARGE SCALE GENOMIC DNA]</scope>
    <source>
        <strain evidence="1 2">T01R-27</strain>
    </source>
</reference>
<dbReference type="RefSeq" id="WP_099439226.1">
    <property type="nucleotide sequence ID" value="NZ_CP024091.1"/>
</dbReference>
<sequence length="269" mass="30305">MKTIFYALLTTVVFSACQGNKENAATYSPRVLTATEKFNYYPETRGDTLALITAEGDKKAAEEATEVFSVKYKDTVIQIQTNPADKASAIGKFSTAEYVNTQKTTLLVQIADNSGLEAPVYLISIADKKPEVISLYRASKGKNDKVYTKGIIKTGRDGYLVNNDFFVTNVNAKVFLIKRQNEDERIQGEFMLKSPDKQTLAFLCEKSFFQVHYPTGKVFDQALKTIPTAKGNELFVWIQENYKWDRDKEGISHLIPSDNDKIVDLKSFK</sequence>
<evidence type="ECO:0000313" key="2">
    <source>
        <dbReference type="Proteomes" id="UP000223749"/>
    </source>
</evidence>
<name>A0A2D1U6R7_9SPHI</name>
<dbReference type="PROSITE" id="PS51257">
    <property type="entry name" value="PROKAR_LIPOPROTEIN"/>
    <property type="match status" value="1"/>
</dbReference>
<proteinExistence type="predicted"/>
<dbReference type="EMBL" id="CP024091">
    <property type="protein sequence ID" value="ATP57299.1"/>
    <property type="molecule type" value="Genomic_DNA"/>
</dbReference>
<organism evidence="1 2">
    <name type="scientific">Pedobacter ginsengisoli</name>
    <dbReference type="NCBI Taxonomy" id="363852"/>
    <lineage>
        <taxon>Bacteria</taxon>
        <taxon>Pseudomonadati</taxon>
        <taxon>Bacteroidota</taxon>
        <taxon>Sphingobacteriia</taxon>
        <taxon>Sphingobacteriales</taxon>
        <taxon>Sphingobacteriaceae</taxon>
        <taxon>Pedobacter</taxon>
    </lineage>
</organism>
<protein>
    <submittedName>
        <fullName evidence="1">Uncharacterized protein</fullName>
    </submittedName>
</protein>
<dbReference type="Proteomes" id="UP000223749">
    <property type="component" value="Chromosome"/>
</dbReference>
<accession>A0A2D1U6R7</accession>